<protein>
    <recommendedName>
        <fullName evidence="3 5">Coenzyme PQQ synthesis protein A</fullName>
    </recommendedName>
    <alternativeName>
        <fullName evidence="5">Pyrroloquinoline quinone biosynthesis protein A</fullName>
    </alternativeName>
</protein>
<evidence type="ECO:0000256" key="5">
    <source>
        <dbReference type="HAMAP-Rule" id="MF_00656"/>
    </source>
</evidence>
<keyword evidence="4 5" id="KW-0884">PQQ biosynthesis</keyword>
<dbReference type="NCBIfam" id="TIGR02107">
    <property type="entry name" value="PQQ_syn_pqqA"/>
    <property type="match status" value="1"/>
</dbReference>
<comment type="similarity">
    <text evidence="2 5">Belongs to the PqqA family.</text>
</comment>
<reference evidence="8" key="1">
    <citation type="journal article" date="2019" name="Int. J. Syst. Evol. Microbiol.">
        <title>The Global Catalogue of Microorganisms (GCM) 10K type strain sequencing project: providing services to taxonomists for standard genome sequencing and annotation.</title>
        <authorList>
            <consortium name="The Broad Institute Genomics Platform"/>
            <consortium name="The Broad Institute Genome Sequencing Center for Infectious Disease"/>
            <person name="Wu L."/>
            <person name="Ma J."/>
        </authorList>
    </citation>
    <scope>NUCLEOTIDE SEQUENCE [LARGE SCALE GENOMIC DNA]</scope>
    <source>
        <strain evidence="8">NBRC 103632</strain>
    </source>
</reference>
<dbReference type="Pfam" id="PF08042">
    <property type="entry name" value="PqqA"/>
    <property type="match status" value="1"/>
</dbReference>
<evidence type="ECO:0000256" key="3">
    <source>
        <dbReference type="ARBA" id="ARBA00015086"/>
    </source>
</evidence>
<dbReference type="EMBL" id="BSPL01000019">
    <property type="protein sequence ID" value="GLS71892.1"/>
    <property type="molecule type" value="Genomic_DNA"/>
</dbReference>
<comment type="function">
    <text evidence="5">Required for coenzyme pyrroloquinoline quinone (PQQ) biosynthesis. PQQ is probably formed by cross-linking a specific glutamate to a specific tyrosine residue and excising these residues from the peptide.</text>
</comment>
<organism evidence="7 8">
    <name type="scientific">Methylobacterium tardum</name>
    <dbReference type="NCBI Taxonomy" id="374432"/>
    <lineage>
        <taxon>Bacteria</taxon>
        <taxon>Pseudomonadati</taxon>
        <taxon>Pseudomonadota</taxon>
        <taxon>Alphaproteobacteria</taxon>
        <taxon>Hyphomicrobiales</taxon>
        <taxon>Methylobacteriaceae</taxon>
        <taxon>Methylobacterium</taxon>
    </lineage>
</organism>
<evidence type="ECO:0000256" key="2">
    <source>
        <dbReference type="ARBA" id="ARBA00009325"/>
    </source>
</evidence>
<evidence type="ECO:0000256" key="1">
    <source>
        <dbReference type="ARBA" id="ARBA00004886"/>
    </source>
</evidence>
<comment type="pathway">
    <text evidence="1 5">Cofactor biosynthesis; pyrroloquinoline quinone biosynthesis.</text>
</comment>
<dbReference type="GO" id="GO:0018189">
    <property type="term" value="P:pyrroloquinoline quinone biosynthetic process"/>
    <property type="evidence" value="ECO:0007669"/>
    <property type="project" value="UniProtKB-UniRule"/>
</dbReference>
<feature type="region of interest" description="Disordered" evidence="6">
    <location>
        <begin position="1"/>
        <end position="25"/>
    </location>
</feature>
<comment type="caution">
    <text evidence="7">The sequence shown here is derived from an EMBL/GenBank/DDBJ whole genome shotgun (WGS) entry which is preliminary data.</text>
</comment>
<evidence type="ECO:0000256" key="6">
    <source>
        <dbReference type="SAM" id="MobiDB-lite"/>
    </source>
</evidence>
<gene>
    <name evidence="5" type="primary">pqqA</name>
    <name evidence="7" type="ORF">GCM10007890_39050</name>
</gene>
<proteinExistence type="inferred from homology"/>
<evidence type="ECO:0000313" key="7">
    <source>
        <dbReference type="EMBL" id="GLS71892.1"/>
    </source>
</evidence>
<dbReference type="Proteomes" id="UP001157440">
    <property type="component" value="Unassembled WGS sequence"/>
</dbReference>
<sequence length="106" mass="11947">MSRGCVVRPRGKPVKPKPFPIPRLPTIRLTPRAGVTPRHQRAPRSGPRPYEKYKCCARLYCVQDIAYMHSATARRNAMAWSAPIVSEICVGMEVTSYESAEIDTFN</sequence>
<dbReference type="InterPro" id="IPR011725">
    <property type="entry name" value="PQQ_synth_PqqA"/>
</dbReference>
<dbReference type="AlphaFoldDB" id="A0AA37WU56"/>
<evidence type="ECO:0000256" key="4">
    <source>
        <dbReference type="ARBA" id="ARBA00022905"/>
    </source>
</evidence>
<evidence type="ECO:0000313" key="8">
    <source>
        <dbReference type="Proteomes" id="UP001157440"/>
    </source>
</evidence>
<keyword evidence="8" id="KW-1185">Reference proteome</keyword>
<accession>A0AA37WU56</accession>
<dbReference type="HAMAP" id="MF_00656">
    <property type="entry name" value="PQQ_syn_PqqA"/>
    <property type="match status" value="1"/>
</dbReference>
<name>A0AA37WU56_9HYPH</name>
<feature type="cross-link" description="Pyrroloquinoline quinone (Glu-Tyr)" evidence="5">
    <location>
        <begin position="93"/>
        <end position="97"/>
    </location>
</feature>